<dbReference type="OrthoDB" id="3969899at2759"/>
<protein>
    <submittedName>
        <fullName evidence="1">LAQU0S02e04720g1_1</fullName>
    </submittedName>
</protein>
<evidence type="ECO:0000313" key="1">
    <source>
        <dbReference type="EMBL" id="CUS21050.1"/>
    </source>
</evidence>
<name>A0A0P1KMP6_9SACH</name>
<accession>A0A0P1KMP6</accession>
<reference evidence="2" key="1">
    <citation type="submission" date="2015-10" db="EMBL/GenBank/DDBJ databases">
        <authorList>
            <person name="Devillers H."/>
        </authorList>
    </citation>
    <scope>NUCLEOTIDE SEQUENCE [LARGE SCALE GENOMIC DNA]</scope>
</reference>
<evidence type="ECO:0000313" key="2">
    <source>
        <dbReference type="Proteomes" id="UP000236544"/>
    </source>
</evidence>
<dbReference type="EMBL" id="LN890542">
    <property type="protein sequence ID" value="CUS21050.1"/>
    <property type="molecule type" value="Genomic_DNA"/>
</dbReference>
<dbReference type="AlphaFoldDB" id="A0A0P1KMP6"/>
<gene>
    <name evidence="1" type="ORF">LAQU0_S02e04720g</name>
</gene>
<sequence length="122" mass="13983">MLNRVLTKYSTPQLQALVRGGTRYVHSSSPTLQYRKWADLSLKDKQAFINNYVGLYKEKHPCSKSNVMYQTLVGEMEEYEDAPYVFGILYNEIRSVSQNESVDNAKGSGAMGDPDFEKLLYR</sequence>
<dbReference type="Proteomes" id="UP000236544">
    <property type="component" value="Unassembled WGS sequence"/>
</dbReference>
<keyword evidence="2" id="KW-1185">Reference proteome</keyword>
<organism evidence="1 2">
    <name type="scientific">Lachancea quebecensis</name>
    <dbReference type="NCBI Taxonomy" id="1654605"/>
    <lineage>
        <taxon>Eukaryota</taxon>
        <taxon>Fungi</taxon>
        <taxon>Dikarya</taxon>
        <taxon>Ascomycota</taxon>
        <taxon>Saccharomycotina</taxon>
        <taxon>Saccharomycetes</taxon>
        <taxon>Saccharomycetales</taxon>
        <taxon>Saccharomycetaceae</taxon>
        <taxon>Lachancea</taxon>
    </lineage>
</organism>
<proteinExistence type="predicted"/>